<dbReference type="Pfam" id="PF04203">
    <property type="entry name" value="Sortase"/>
    <property type="match status" value="1"/>
</dbReference>
<evidence type="ECO:0000256" key="2">
    <source>
        <dbReference type="PIRSR" id="PIRSR605754-1"/>
    </source>
</evidence>
<dbReference type="SUPFAM" id="SSF63817">
    <property type="entry name" value="Sortase"/>
    <property type="match status" value="1"/>
</dbReference>
<dbReference type="NCBIfam" id="TIGR01076">
    <property type="entry name" value="sortase_fam"/>
    <property type="match status" value="1"/>
</dbReference>
<protein>
    <submittedName>
        <fullName evidence="5">Class C sortase</fullName>
    </submittedName>
</protein>
<evidence type="ECO:0000313" key="5">
    <source>
        <dbReference type="EMBL" id="HIZ65471.1"/>
    </source>
</evidence>
<feature type="region of interest" description="Disordered" evidence="4">
    <location>
        <begin position="42"/>
        <end position="86"/>
    </location>
</feature>
<dbReference type="Gene3D" id="2.40.260.10">
    <property type="entry name" value="Sortase"/>
    <property type="match status" value="1"/>
</dbReference>
<evidence type="ECO:0000256" key="4">
    <source>
        <dbReference type="SAM" id="MobiDB-lite"/>
    </source>
</evidence>
<evidence type="ECO:0000256" key="3">
    <source>
        <dbReference type="SAM" id="Coils"/>
    </source>
</evidence>
<feature type="compositionally biased region" description="Basic and acidic residues" evidence="4">
    <location>
        <begin position="42"/>
        <end position="64"/>
    </location>
</feature>
<feature type="active site" description="Proton donor/acceptor" evidence="2">
    <location>
        <position position="191"/>
    </location>
</feature>
<dbReference type="GO" id="GO:0016787">
    <property type="term" value="F:hydrolase activity"/>
    <property type="evidence" value="ECO:0007669"/>
    <property type="project" value="UniProtKB-KW"/>
</dbReference>
<dbReference type="CDD" id="cd05827">
    <property type="entry name" value="Sortase_C"/>
    <property type="match status" value="1"/>
</dbReference>
<dbReference type="AlphaFoldDB" id="A0A9D2FRU7"/>
<dbReference type="InterPro" id="IPR023365">
    <property type="entry name" value="Sortase_dom-sf"/>
</dbReference>
<dbReference type="Proteomes" id="UP000824056">
    <property type="component" value="Unassembled WGS sequence"/>
</dbReference>
<accession>A0A9D2FRU7</accession>
<evidence type="ECO:0000313" key="6">
    <source>
        <dbReference type="Proteomes" id="UP000824056"/>
    </source>
</evidence>
<organism evidence="5 6">
    <name type="scientific">Candidatus Blautia pullicola</name>
    <dbReference type="NCBI Taxonomy" id="2838498"/>
    <lineage>
        <taxon>Bacteria</taxon>
        <taxon>Bacillati</taxon>
        <taxon>Bacillota</taxon>
        <taxon>Clostridia</taxon>
        <taxon>Lachnospirales</taxon>
        <taxon>Lachnospiraceae</taxon>
        <taxon>Blautia</taxon>
    </lineage>
</organism>
<reference evidence="5" key="2">
    <citation type="submission" date="2021-04" db="EMBL/GenBank/DDBJ databases">
        <authorList>
            <person name="Gilroy R."/>
        </authorList>
    </citation>
    <scope>NUCLEOTIDE SEQUENCE</scope>
    <source>
        <strain evidence="5">1068</strain>
    </source>
</reference>
<keyword evidence="1" id="KW-0378">Hydrolase</keyword>
<comment type="caution">
    <text evidence="5">The sequence shown here is derived from an EMBL/GenBank/DDBJ whole genome shotgun (WGS) entry which is preliminary data.</text>
</comment>
<dbReference type="InterPro" id="IPR005754">
    <property type="entry name" value="Sortase"/>
</dbReference>
<reference evidence="5" key="1">
    <citation type="journal article" date="2021" name="PeerJ">
        <title>Extensive microbial diversity within the chicken gut microbiome revealed by metagenomics and culture.</title>
        <authorList>
            <person name="Gilroy R."/>
            <person name="Ravi A."/>
            <person name="Getino M."/>
            <person name="Pursley I."/>
            <person name="Horton D.L."/>
            <person name="Alikhan N.F."/>
            <person name="Baker D."/>
            <person name="Gharbi K."/>
            <person name="Hall N."/>
            <person name="Watson M."/>
            <person name="Adriaenssens E.M."/>
            <person name="Foster-Nyarko E."/>
            <person name="Jarju S."/>
            <person name="Secka A."/>
            <person name="Antonio M."/>
            <person name="Oren A."/>
            <person name="Chaudhuri R.R."/>
            <person name="La Ragione R."/>
            <person name="Hildebrand F."/>
            <person name="Pallen M.J."/>
        </authorList>
    </citation>
    <scope>NUCLEOTIDE SEQUENCE</scope>
    <source>
        <strain evidence="5">1068</strain>
    </source>
</reference>
<keyword evidence="3" id="KW-0175">Coiled coil</keyword>
<gene>
    <name evidence="5" type="ORF">H9809_06200</name>
</gene>
<evidence type="ECO:0000256" key="1">
    <source>
        <dbReference type="ARBA" id="ARBA00022801"/>
    </source>
</evidence>
<name>A0A9D2FRU7_9FIRM</name>
<dbReference type="EMBL" id="DXBG01000151">
    <property type="protein sequence ID" value="HIZ65471.1"/>
    <property type="molecule type" value="Genomic_DNA"/>
</dbReference>
<proteinExistence type="predicted"/>
<feature type="active site" description="Acyl-thioester intermediate" evidence="2">
    <location>
        <position position="253"/>
    </location>
</feature>
<sequence length="264" mass="29724">MMKKFFSLLALLLFLLGLGLVCYPLIQGALGDSRQQQAIADFRQRRQTEAEQGKETEGTDKGAGDTEEAGEATEVEKTADELAGADVTDKAAEAENYRQLLEQMESYNQKIYQEKQQSLCDAWSYTQNVFDFPAFGLEDDMIGYLTIEAMDLELPLYIGANYDNMTKGGAVLAQTSMPIGGENTNCVIAAHRGWRGEAMFRDIEALKPGDVVKLTNLWEELYYQVEKTIAIRPEDIDAVKILEGRDMVTLITCHPYTHNYQRYE</sequence>
<dbReference type="NCBIfam" id="NF033745">
    <property type="entry name" value="class_C_sortase"/>
    <property type="match status" value="1"/>
</dbReference>
<dbReference type="InterPro" id="IPR042002">
    <property type="entry name" value="Sortase_C"/>
</dbReference>
<feature type="coiled-coil region" evidence="3">
    <location>
        <begin position="90"/>
        <end position="117"/>
    </location>
</feature>